<dbReference type="PRINTS" id="PR00722">
    <property type="entry name" value="CHYMOTRYPSIN"/>
</dbReference>
<comment type="caution">
    <text evidence="15">Lacks conserved residue(s) required for the propagation of feature annotation.</text>
</comment>
<dbReference type="FunFam" id="2.40.10.10:FF:000069">
    <property type="entry name" value="Hyaluronan-binding protein 2"/>
    <property type="match status" value="1"/>
</dbReference>
<feature type="domain" description="Kringle" evidence="20">
    <location>
        <begin position="175"/>
        <end position="251"/>
    </location>
</feature>
<dbReference type="SMART" id="SM00179">
    <property type="entry name" value="EGF_CA"/>
    <property type="match status" value="2"/>
</dbReference>
<evidence type="ECO:0000256" key="17">
    <source>
        <dbReference type="RuleBase" id="RU363034"/>
    </source>
</evidence>
<dbReference type="PROSITE" id="PS50070">
    <property type="entry name" value="KRINGLE_2"/>
    <property type="match status" value="1"/>
</dbReference>
<keyword evidence="3 15" id="KW-0245">EGF-like domain</keyword>
<dbReference type="InterPro" id="IPR018114">
    <property type="entry name" value="TRYPSIN_HIS"/>
</dbReference>
<evidence type="ECO:0000256" key="10">
    <source>
        <dbReference type="ARBA" id="ARBA00023157"/>
    </source>
</evidence>
<keyword evidence="6 18" id="KW-0732">Signal</keyword>
<dbReference type="GO" id="GO:0005615">
    <property type="term" value="C:extracellular space"/>
    <property type="evidence" value="ECO:0007669"/>
    <property type="project" value="TreeGrafter"/>
</dbReference>
<dbReference type="AlphaFoldDB" id="A0A6J2VBF8"/>
<dbReference type="CDD" id="cd00054">
    <property type="entry name" value="EGF_CA"/>
    <property type="match status" value="2"/>
</dbReference>
<evidence type="ECO:0000256" key="18">
    <source>
        <dbReference type="SAM" id="SignalP"/>
    </source>
</evidence>
<evidence type="ECO:0000256" key="2">
    <source>
        <dbReference type="ARBA" id="ARBA00022525"/>
    </source>
</evidence>
<feature type="active site" description="Charge relay system" evidence="14">
    <location>
        <position position="388"/>
    </location>
</feature>
<dbReference type="PIRSF" id="PIRSF001143">
    <property type="entry name" value="Factor_X"/>
    <property type="match status" value="1"/>
</dbReference>
<gene>
    <name evidence="23" type="primary">habp2</name>
</gene>
<sequence length="535" mass="58835">MVSEVLLLLGLCGLSHPALAVLDYGNTEVIYASYDEHTATPDYYHSIDWLFDLIDETNECEPNPCLNNGVCEIEDGHYRCLCPKPYTGRKCQNVKNVCKTVKCGHGDCVRTQTHPFYECKCKAPYQPPNCKQASACNPSPCLNGATCLKGRTRASFQCVCPENYSGKFCQVGPSDCYVGDGETYGGFVSQTEDGDECLFWNSHLIPLAEYEGDRGIGPHNYCRNPDGEDRPWCFIKHKGKLRWNHCNVTRCSVAPTSAEVSRETDTPMGSAAPPKQHFAACGKPQPGRVLPKIFGGRKSIPAAHPWQASLQARRKRTSEPFSHVCGGILIDSCWVLTAAHCFDRMQDMQVVLGGISLERPEESEQTLEVKDFIIHENYSLTPDAIYSDIALVKLKAVRGQCAQETRFVKTACLPMGPFPDGTQCTISGWGATEKDQFGSDHLLDAKVVLISQKLCMAPHIHGNALDHSMFCAGNLQGVDSCQGDSGGPLVCNMNGTHYVYGVVSWGDGCGKKNKPGVYTKVSQFTDWIQTKIRST</sequence>
<feature type="domain" description="EGF-like" evidence="19">
    <location>
        <begin position="56"/>
        <end position="92"/>
    </location>
</feature>
<feature type="disulfide bond" evidence="15">
    <location>
        <begin position="141"/>
        <end position="158"/>
    </location>
</feature>
<feature type="domain" description="EGF-like" evidence="19">
    <location>
        <begin position="132"/>
        <end position="170"/>
    </location>
</feature>
<dbReference type="Gene3D" id="2.40.20.10">
    <property type="entry name" value="Plasminogen Kringle 4"/>
    <property type="match status" value="1"/>
</dbReference>
<organism evidence="22 23">
    <name type="scientific">Chanos chanos</name>
    <name type="common">Milkfish</name>
    <name type="synonym">Mugil chanos</name>
    <dbReference type="NCBI Taxonomy" id="29144"/>
    <lineage>
        <taxon>Eukaryota</taxon>
        <taxon>Metazoa</taxon>
        <taxon>Chordata</taxon>
        <taxon>Craniata</taxon>
        <taxon>Vertebrata</taxon>
        <taxon>Euteleostomi</taxon>
        <taxon>Actinopterygii</taxon>
        <taxon>Neopterygii</taxon>
        <taxon>Teleostei</taxon>
        <taxon>Ostariophysi</taxon>
        <taxon>Gonorynchiformes</taxon>
        <taxon>Chanidae</taxon>
        <taxon>Chanos</taxon>
    </lineage>
</organism>
<dbReference type="SUPFAM" id="SSF57440">
    <property type="entry name" value="Kringle-like"/>
    <property type="match status" value="1"/>
</dbReference>
<feature type="disulfide bond" evidence="15">
    <location>
        <begin position="160"/>
        <end position="169"/>
    </location>
</feature>
<evidence type="ECO:0000256" key="12">
    <source>
        <dbReference type="ARBA" id="ARBA00036320"/>
    </source>
</evidence>
<feature type="disulfide bond" evidence="15">
    <location>
        <begin position="82"/>
        <end position="91"/>
    </location>
</feature>
<dbReference type="GO" id="GO:0005509">
    <property type="term" value="F:calcium ion binding"/>
    <property type="evidence" value="ECO:0007669"/>
    <property type="project" value="InterPro"/>
</dbReference>
<evidence type="ECO:0000256" key="9">
    <source>
        <dbReference type="ARBA" id="ARBA00022825"/>
    </source>
</evidence>
<dbReference type="FunFam" id="2.40.20.10:FF:000001">
    <property type="entry name" value="Urokinase-type plasminogen activator"/>
    <property type="match status" value="1"/>
</dbReference>
<evidence type="ECO:0000256" key="13">
    <source>
        <dbReference type="ARBA" id="ARBA00038868"/>
    </source>
</evidence>
<dbReference type="FunCoup" id="A0A6J2VBF8">
    <property type="interactions" value="471"/>
</dbReference>
<feature type="domain" description="Peptidase S1" evidence="21">
    <location>
        <begin position="293"/>
        <end position="533"/>
    </location>
</feature>
<dbReference type="InterPro" id="IPR009003">
    <property type="entry name" value="Peptidase_S1_PA"/>
</dbReference>
<name>A0A6J2VBF8_CHACN</name>
<dbReference type="InterPro" id="IPR000001">
    <property type="entry name" value="Kringle"/>
</dbReference>
<dbReference type="Gene3D" id="2.10.25.10">
    <property type="entry name" value="Laminin"/>
    <property type="match status" value="2"/>
</dbReference>
<evidence type="ECO:0000313" key="23">
    <source>
        <dbReference type="RefSeq" id="XP_030629118.1"/>
    </source>
</evidence>
<dbReference type="InterPro" id="IPR033116">
    <property type="entry name" value="TRYPSIN_SER"/>
</dbReference>
<dbReference type="SMART" id="SM00020">
    <property type="entry name" value="Tryp_SPc"/>
    <property type="match status" value="1"/>
</dbReference>
<evidence type="ECO:0000256" key="4">
    <source>
        <dbReference type="ARBA" id="ARBA00022572"/>
    </source>
</evidence>
<dbReference type="PROSITE" id="PS00022">
    <property type="entry name" value="EGF_1"/>
    <property type="match status" value="2"/>
</dbReference>
<dbReference type="InterPro" id="IPR018056">
    <property type="entry name" value="Kringle_CS"/>
</dbReference>
<dbReference type="GO" id="GO:0004252">
    <property type="term" value="F:serine-type endopeptidase activity"/>
    <property type="evidence" value="ECO:0007669"/>
    <property type="project" value="UniProtKB-EC"/>
</dbReference>
<dbReference type="InterPro" id="IPR000742">
    <property type="entry name" value="EGF"/>
</dbReference>
<dbReference type="SUPFAM" id="SSF50494">
    <property type="entry name" value="Trypsin-like serine proteases"/>
    <property type="match status" value="1"/>
</dbReference>
<dbReference type="GO" id="GO:0007596">
    <property type="term" value="P:blood coagulation"/>
    <property type="evidence" value="ECO:0007669"/>
    <property type="project" value="InterPro"/>
</dbReference>
<dbReference type="FunFam" id="2.10.25.10:FF:000122">
    <property type="entry name" value="Protein crumbs homolog 2"/>
    <property type="match status" value="1"/>
</dbReference>
<evidence type="ECO:0000256" key="15">
    <source>
        <dbReference type="PROSITE-ProRule" id="PRU00076"/>
    </source>
</evidence>
<dbReference type="Pfam" id="PF00051">
    <property type="entry name" value="Kringle"/>
    <property type="match status" value="1"/>
</dbReference>
<feature type="active site" description="Charge relay system" evidence="14">
    <location>
        <position position="340"/>
    </location>
</feature>
<feature type="signal peptide" evidence="18">
    <location>
        <begin position="1"/>
        <end position="20"/>
    </location>
</feature>
<dbReference type="CDD" id="cd00190">
    <property type="entry name" value="Tryp_SPc"/>
    <property type="match status" value="1"/>
</dbReference>
<keyword evidence="8 17" id="KW-0378">Hydrolase</keyword>
<dbReference type="PROSITE" id="PS00021">
    <property type="entry name" value="KRINGLE_1"/>
    <property type="match status" value="1"/>
</dbReference>
<comment type="catalytic activity">
    <reaction evidence="12">
        <text>Preferential cleavage: Arg-|-Xaa, Lys-|-Xaa.</text>
        <dbReference type="EC" id="3.4.21.4"/>
    </reaction>
</comment>
<evidence type="ECO:0000256" key="7">
    <source>
        <dbReference type="ARBA" id="ARBA00022737"/>
    </source>
</evidence>
<keyword evidence="22" id="KW-1185">Reference proteome</keyword>
<dbReference type="GO" id="GO:0006508">
    <property type="term" value="P:proteolysis"/>
    <property type="evidence" value="ECO:0007669"/>
    <property type="project" value="UniProtKB-KW"/>
</dbReference>
<evidence type="ECO:0000256" key="3">
    <source>
        <dbReference type="ARBA" id="ARBA00022536"/>
    </source>
</evidence>
<evidence type="ECO:0000259" key="21">
    <source>
        <dbReference type="PROSITE" id="PS50240"/>
    </source>
</evidence>
<keyword evidence="2" id="KW-0964">Secreted</keyword>
<evidence type="ECO:0000256" key="5">
    <source>
        <dbReference type="ARBA" id="ARBA00022670"/>
    </source>
</evidence>
<proteinExistence type="predicted"/>
<evidence type="ECO:0000256" key="14">
    <source>
        <dbReference type="PIRSR" id="PIRSR001143-1"/>
    </source>
</evidence>
<evidence type="ECO:0000256" key="8">
    <source>
        <dbReference type="ARBA" id="ARBA00022801"/>
    </source>
</evidence>
<evidence type="ECO:0000256" key="16">
    <source>
        <dbReference type="PROSITE-ProRule" id="PRU00121"/>
    </source>
</evidence>
<evidence type="ECO:0000256" key="6">
    <source>
        <dbReference type="ARBA" id="ARBA00022729"/>
    </source>
</evidence>
<dbReference type="InParanoid" id="A0A6J2VBF8"/>
<keyword evidence="4 16" id="KW-0420">Kringle</keyword>
<evidence type="ECO:0000256" key="1">
    <source>
        <dbReference type="ARBA" id="ARBA00004239"/>
    </source>
</evidence>
<dbReference type="SMART" id="SM00181">
    <property type="entry name" value="EGF"/>
    <property type="match status" value="3"/>
</dbReference>
<dbReference type="Pfam" id="PF00008">
    <property type="entry name" value="EGF"/>
    <property type="match status" value="2"/>
</dbReference>
<dbReference type="GeneID" id="115811167"/>
<dbReference type="SMART" id="SM00130">
    <property type="entry name" value="KR"/>
    <property type="match status" value="1"/>
</dbReference>
<feature type="chain" id="PRO_5026844971" description="trypsin" evidence="18">
    <location>
        <begin position="21"/>
        <end position="535"/>
    </location>
</feature>
<evidence type="ECO:0000259" key="19">
    <source>
        <dbReference type="PROSITE" id="PS50026"/>
    </source>
</evidence>
<dbReference type="PROSITE" id="PS00135">
    <property type="entry name" value="TRYPSIN_SER"/>
    <property type="match status" value="1"/>
</dbReference>
<evidence type="ECO:0000256" key="11">
    <source>
        <dbReference type="ARBA" id="ARBA00023180"/>
    </source>
</evidence>
<dbReference type="CDD" id="cd00108">
    <property type="entry name" value="KR"/>
    <property type="match status" value="1"/>
</dbReference>
<evidence type="ECO:0000313" key="22">
    <source>
        <dbReference type="Proteomes" id="UP000504632"/>
    </source>
</evidence>
<dbReference type="InterPro" id="IPR012224">
    <property type="entry name" value="Pept_S1A_FX"/>
</dbReference>
<dbReference type="PROSITE" id="PS50026">
    <property type="entry name" value="EGF_3"/>
    <property type="match status" value="2"/>
</dbReference>
<reference evidence="23" key="1">
    <citation type="submission" date="2025-08" db="UniProtKB">
        <authorList>
            <consortium name="RefSeq"/>
        </authorList>
    </citation>
    <scope>IDENTIFICATION</scope>
</reference>
<protein>
    <recommendedName>
        <fullName evidence="13">trypsin</fullName>
        <ecNumber evidence="13">3.4.21.4</ecNumber>
    </recommendedName>
</protein>
<dbReference type="InterPro" id="IPR043504">
    <property type="entry name" value="Peptidase_S1_PA_chymotrypsin"/>
</dbReference>
<dbReference type="PROSITE" id="PS00134">
    <property type="entry name" value="TRYPSIN_HIS"/>
    <property type="match status" value="1"/>
</dbReference>
<dbReference type="CTD" id="3026"/>
<dbReference type="InterPro" id="IPR013806">
    <property type="entry name" value="Kringle-like"/>
</dbReference>
<keyword evidence="7" id="KW-0677">Repeat</keyword>
<dbReference type="PANTHER" id="PTHR24264">
    <property type="entry name" value="TRYPSIN-RELATED"/>
    <property type="match status" value="1"/>
</dbReference>
<dbReference type="SUPFAM" id="SSF57196">
    <property type="entry name" value="EGF/Laminin"/>
    <property type="match status" value="1"/>
</dbReference>
<dbReference type="InterPro" id="IPR001254">
    <property type="entry name" value="Trypsin_dom"/>
</dbReference>
<feature type="active site" description="Charge relay system" evidence="14">
    <location>
        <position position="485"/>
    </location>
</feature>
<dbReference type="EC" id="3.4.21.4" evidence="13"/>
<dbReference type="InterPro" id="IPR001881">
    <property type="entry name" value="EGF-like_Ca-bd_dom"/>
</dbReference>
<dbReference type="Gene3D" id="2.40.10.10">
    <property type="entry name" value="Trypsin-like serine proteases"/>
    <property type="match status" value="2"/>
</dbReference>
<dbReference type="InterPro" id="IPR038178">
    <property type="entry name" value="Kringle_sf"/>
</dbReference>
<dbReference type="InterPro" id="IPR050127">
    <property type="entry name" value="Serine_Proteases_S1"/>
</dbReference>
<dbReference type="PRINTS" id="PR00018">
    <property type="entry name" value="KRINGLE"/>
</dbReference>
<evidence type="ECO:0000259" key="20">
    <source>
        <dbReference type="PROSITE" id="PS50070"/>
    </source>
</evidence>
<dbReference type="Proteomes" id="UP000504632">
    <property type="component" value="Chromosome 5"/>
</dbReference>
<keyword evidence="9 17" id="KW-0720">Serine protease</keyword>
<dbReference type="Pfam" id="PF00089">
    <property type="entry name" value="Trypsin"/>
    <property type="match status" value="1"/>
</dbReference>
<dbReference type="PROSITE" id="PS50240">
    <property type="entry name" value="TRYPSIN_DOM"/>
    <property type="match status" value="1"/>
</dbReference>
<accession>A0A6J2VBF8</accession>
<keyword evidence="10 15" id="KW-1015">Disulfide bond</keyword>
<keyword evidence="11" id="KW-0325">Glycoprotein</keyword>
<dbReference type="OrthoDB" id="9937281at2759"/>
<dbReference type="PROSITE" id="PS01186">
    <property type="entry name" value="EGF_2"/>
    <property type="match status" value="2"/>
</dbReference>
<dbReference type="InterPro" id="IPR001314">
    <property type="entry name" value="Peptidase_S1A"/>
</dbReference>
<comment type="subcellular location">
    <subcellularLocation>
        <location evidence="1">Secreted</location>
        <location evidence="1">Extracellular space</location>
    </subcellularLocation>
</comment>
<dbReference type="PANTHER" id="PTHR24264:SF40">
    <property type="entry name" value="HYALURONAN-BINDING PROTEIN 2"/>
    <property type="match status" value="1"/>
</dbReference>
<keyword evidence="5 17" id="KW-0645">Protease</keyword>
<dbReference type="RefSeq" id="XP_030629118.1">
    <property type="nucleotide sequence ID" value="XM_030773258.1"/>
</dbReference>